<reference evidence="2 3" key="1">
    <citation type="journal article" date="2014" name="BMC Genomics">
        <title>Genome sequencing of four Aureobasidium pullulans varieties: biotechnological potential, stress tolerance, and description of new species.</title>
        <authorList>
            <person name="Gostin Ar C."/>
            <person name="Ohm R.A."/>
            <person name="Kogej T."/>
            <person name="Sonjak S."/>
            <person name="Turk M."/>
            <person name="Zajc J."/>
            <person name="Zalar P."/>
            <person name="Grube M."/>
            <person name="Sun H."/>
            <person name="Han J."/>
            <person name="Sharma A."/>
            <person name="Chiniquy J."/>
            <person name="Ngan C.Y."/>
            <person name="Lipzen A."/>
            <person name="Barry K."/>
            <person name="Grigoriev I.V."/>
            <person name="Gunde-Cimerman N."/>
        </authorList>
    </citation>
    <scope>NUCLEOTIDE SEQUENCE [LARGE SCALE GENOMIC DNA]</scope>
    <source>
        <strain evidence="2 3">CBS 110374</strain>
    </source>
</reference>
<keyword evidence="3" id="KW-1185">Reference proteome</keyword>
<evidence type="ECO:0000313" key="2">
    <source>
        <dbReference type="EMBL" id="KEQ60911.1"/>
    </source>
</evidence>
<evidence type="ECO:0000256" key="1">
    <source>
        <dbReference type="SAM" id="MobiDB-lite"/>
    </source>
</evidence>
<dbReference type="GeneID" id="63921794"/>
<dbReference type="RefSeq" id="XP_040877934.1">
    <property type="nucleotide sequence ID" value="XM_041028421.1"/>
</dbReference>
<organism evidence="2 3">
    <name type="scientific">Aureobasidium melanogenum (strain CBS 110374)</name>
    <name type="common">Aureobasidium pullulans var. melanogenum</name>
    <dbReference type="NCBI Taxonomy" id="1043003"/>
    <lineage>
        <taxon>Eukaryota</taxon>
        <taxon>Fungi</taxon>
        <taxon>Dikarya</taxon>
        <taxon>Ascomycota</taxon>
        <taxon>Pezizomycotina</taxon>
        <taxon>Dothideomycetes</taxon>
        <taxon>Dothideomycetidae</taxon>
        <taxon>Dothideales</taxon>
        <taxon>Saccotheciaceae</taxon>
        <taxon>Aureobasidium</taxon>
    </lineage>
</organism>
<dbReference type="Proteomes" id="UP000030672">
    <property type="component" value="Unassembled WGS sequence"/>
</dbReference>
<feature type="region of interest" description="Disordered" evidence="1">
    <location>
        <begin position="106"/>
        <end position="139"/>
    </location>
</feature>
<evidence type="ECO:0000313" key="3">
    <source>
        <dbReference type="Proteomes" id="UP000030672"/>
    </source>
</evidence>
<gene>
    <name evidence="2" type="ORF">M437DRAFT_86218</name>
</gene>
<name>A0A074WEI8_AURM1</name>
<dbReference type="HOGENOM" id="CLU_973138_0_0_1"/>
<accession>A0A074WEI8</accession>
<dbReference type="AlphaFoldDB" id="A0A074WEI8"/>
<proteinExistence type="predicted"/>
<dbReference type="EMBL" id="KL584840">
    <property type="protein sequence ID" value="KEQ60911.1"/>
    <property type="molecule type" value="Genomic_DNA"/>
</dbReference>
<feature type="compositionally biased region" description="Low complexity" evidence="1">
    <location>
        <begin position="109"/>
        <end position="121"/>
    </location>
</feature>
<sequence>MTFDAGLDTVPQTSVITHILESQTTMSAARRPGRLGTRSTSWNYSNAEAFNDDMYSNMTFYDTRMLASKTHYATLPRNFRDANPKKRQCRPEVPPPYKRTERFLEDFNTSDSGYSSTGTTSPEPPETWHPPTRQNTLLRHPTNDRRCRSDYYFIQRPSPDGIMQASIEHGIASDPTNPSISFVCAMKPLSLFPPDTSSNKKKRRRITNNDFSKPDADPLTYIRDNCENATRALNSHRKLHNCDCDFAYLDNRKRGTGTVWRQGEADEGQVVVTRADLGPSRPCKKTWFTGWFVRQHLAYHDRYCVCGCFGVKR</sequence>
<protein>
    <submittedName>
        <fullName evidence="2">Uncharacterized protein</fullName>
    </submittedName>
</protein>